<evidence type="ECO:0000256" key="9">
    <source>
        <dbReference type="ARBA" id="ARBA00022833"/>
    </source>
</evidence>
<keyword evidence="4 15" id="KW-0645">Protease</keyword>
<dbReference type="InterPro" id="IPR027417">
    <property type="entry name" value="P-loop_NTPase"/>
</dbReference>
<gene>
    <name evidence="15" type="primary">ftsH</name>
    <name evidence="19" type="ORF">A2154_02155</name>
</gene>
<keyword evidence="12 15" id="KW-0482">Metalloprotease</keyword>
<dbReference type="Proteomes" id="UP000176854">
    <property type="component" value="Unassembled WGS sequence"/>
</dbReference>
<evidence type="ECO:0000256" key="15">
    <source>
        <dbReference type="HAMAP-Rule" id="MF_01458"/>
    </source>
</evidence>
<dbReference type="GO" id="GO:0005524">
    <property type="term" value="F:ATP binding"/>
    <property type="evidence" value="ECO:0007669"/>
    <property type="project" value="UniProtKB-UniRule"/>
</dbReference>
<evidence type="ECO:0000256" key="11">
    <source>
        <dbReference type="ARBA" id="ARBA00022989"/>
    </source>
</evidence>
<dbReference type="InterPro" id="IPR005936">
    <property type="entry name" value="FtsH"/>
</dbReference>
<feature type="active site" evidence="15">
    <location>
        <position position="418"/>
    </location>
</feature>
<feature type="binding site" evidence="15">
    <location>
        <position position="417"/>
    </location>
    <ligand>
        <name>Zn(2+)</name>
        <dbReference type="ChEBI" id="CHEBI:29105"/>
        <note>catalytic</note>
    </ligand>
</feature>
<dbReference type="Gene3D" id="1.10.8.60">
    <property type="match status" value="1"/>
</dbReference>
<dbReference type="Pfam" id="PF06480">
    <property type="entry name" value="FtsH_ext"/>
    <property type="match status" value="1"/>
</dbReference>
<dbReference type="FunFam" id="1.20.58.760:FF:000001">
    <property type="entry name" value="ATP-dependent zinc metalloprotease FtsH"/>
    <property type="match status" value="1"/>
</dbReference>
<feature type="coiled-coil region" evidence="17">
    <location>
        <begin position="365"/>
        <end position="392"/>
    </location>
</feature>
<dbReference type="AlphaFoldDB" id="A0A1F5Z9M6"/>
<evidence type="ECO:0000259" key="18">
    <source>
        <dbReference type="SMART" id="SM00382"/>
    </source>
</evidence>
<dbReference type="GO" id="GO:0051301">
    <property type="term" value="P:cell division"/>
    <property type="evidence" value="ECO:0007669"/>
    <property type="project" value="UniProtKB-KW"/>
</dbReference>
<name>A0A1F5Z9M6_9BACT</name>
<dbReference type="STRING" id="1798373.A2154_02155"/>
<feature type="domain" description="AAA+ ATPase" evidence="18">
    <location>
        <begin position="188"/>
        <end position="327"/>
    </location>
</feature>
<dbReference type="InterPro" id="IPR000642">
    <property type="entry name" value="Peptidase_M41"/>
</dbReference>
<dbReference type="GO" id="GO:0004176">
    <property type="term" value="F:ATP-dependent peptidase activity"/>
    <property type="evidence" value="ECO:0007669"/>
    <property type="project" value="InterPro"/>
</dbReference>
<keyword evidence="19" id="KW-0131">Cell cycle</keyword>
<keyword evidence="6 15" id="KW-0479">Metal-binding</keyword>
<evidence type="ECO:0000256" key="16">
    <source>
        <dbReference type="RuleBase" id="RU003651"/>
    </source>
</evidence>
<evidence type="ECO:0000313" key="20">
    <source>
        <dbReference type="Proteomes" id="UP000176854"/>
    </source>
</evidence>
<feature type="transmembrane region" description="Helical" evidence="15">
    <location>
        <begin position="104"/>
        <end position="125"/>
    </location>
</feature>
<evidence type="ECO:0000313" key="19">
    <source>
        <dbReference type="EMBL" id="OGG08867.1"/>
    </source>
</evidence>
<evidence type="ECO:0000256" key="3">
    <source>
        <dbReference type="ARBA" id="ARBA00022475"/>
    </source>
</evidence>
<feature type="binding site" evidence="15">
    <location>
        <position position="421"/>
    </location>
    <ligand>
        <name>Zn(2+)</name>
        <dbReference type="ChEBI" id="CHEBI:29105"/>
        <note>catalytic</note>
    </ligand>
</feature>
<keyword evidence="19" id="KW-0132">Cell division</keyword>
<feature type="binding site" evidence="15">
    <location>
        <position position="493"/>
    </location>
    <ligand>
        <name>Zn(2+)</name>
        <dbReference type="ChEBI" id="CHEBI:29105"/>
        <note>catalytic</note>
    </ligand>
</feature>
<evidence type="ECO:0000256" key="4">
    <source>
        <dbReference type="ARBA" id="ARBA00022670"/>
    </source>
</evidence>
<dbReference type="FunFam" id="3.40.50.300:FF:000001">
    <property type="entry name" value="ATP-dependent zinc metalloprotease FtsH"/>
    <property type="match status" value="1"/>
</dbReference>
<comment type="function">
    <text evidence="15">Acts as a processive, ATP-dependent zinc metallopeptidase for both cytoplasmic and membrane proteins. Plays a role in the quality control of integral membrane proteins.</text>
</comment>
<evidence type="ECO:0000256" key="2">
    <source>
        <dbReference type="ARBA" id="ARBA00010044"/>
    </source>
</evidence>
<dbReference type="FunFam" id="1.10.8.60:FF:000001">
    <property type="entry name" value="ATP-dependent zinc metalloprotease FtsH"/>
    <property type="match status" value="1"/>
</dbReference>
<dbReference type="HAMAP" id="MF_01458">
    <property type="entry name" value="FtsH"/>
    <property type="match status" value="1"/>
</dbReference>
<dbReference type="SUPFAM" id="SSF52540">
    <property type="entry name" value="P-loop containing nucleoside triphosphate hydrolases"/>
    <property type="match status" value="1"/>
</dbReference>
<keyword evidence="9 15" id="KW-0862">Zinc</keyword>
<dbReference type="SUPFAM" id="SSF140990">
    <property type="entry name" value="FtsH protease domain-like"/>
    <property type="match status" value="1"/>
</dbReference>
<keyword evidence="8 15" id="KW-0378">Hydrolase</keyword>
<evidence type="ECO:0000256" key="5">
    <source>
        <dbReference type="ARBA" id="ARBA00022692"/>
    </source>
</evidence>
<dbReference type="SMART" id="SM00382">
    <property type="entry name" value="AAA"/>
    <property type="match status" value="1"/>
</dbReference>
<keyword evidence="13 15" id="KW-0472">Membrane</keyword>
<dbReference type="PANTHER" id="PTHR23076:SF97">
    <property type="entry name" value="ATP-DEPENDENT ZINC METALLOPROTEASE YME1L1"/>
    <property type="match status" value="1"/>
</dbReference>
<evidence type="ECO:0000256" key="12">
    <source>
        <dbReference type="ARBA" id="ARBA00023049"/>
    </source>
</evidence>
<comment type="similarity">
    <text evidence="14 15">In the central section; belongs to the AAA ATPase family.</text>
</comment>
<dbReference type="InterPro" id="IPR041569">
    <property type="entry name" value="AAA_lid_3"/>
</dbReference>
<dbReference type="GO" id="GO:0004222">
    <property type="term" value="F:metalloendopeptidase activity"/>
    <property type="evidence" value="ECO:0007669"/>
    <property type="project" value="InterPro"/>
</dbReference>
<evidence type="ECO:0000256" key="10">
    <source>
        <dbReference type="ARBA" id="ARBA00022840"/>
    </source>
</evidence>
<dbReference type="InterPro" id="IPR003960">
    <property type="entry name" value="ATPase_AAA_CS"/>
</dbReference>
<comment type="subunit">
    <text evidence="15">Homohexamer.</text>
</comment>
<accession>A0A1F5Z9M6</accession>
<evidence type="ECO:0000256" key="6">
    <source>
        <dbReference type="ARBA" id="ARBA00022723"/>
    </source>
</evidence>
<dbReference type="CDD" id="cd19501">
    <property type="entry name" value="RecA-like_FtsH"/>
    <property type="match status" value="1"/>
</dbReference>
<dbReference type="Pfam" id="PF01434">
    <property type="entry name" value="Peptidase_M41"/>
    <property type="match status" value="1"/>
</dbReference>
<dbReference type="NCBIfam" id="TIGR01241">
    <property type="entry name" value="FtsH_fam"/>
    <property type="match status" value="1"/>
</dbReference>
<dbReference type="Pfam" id="PF17862">
    <property type="entry name" value="AAA_lid_3"/>
    <property type="match status" value="1"/>
</dbReference>
<comment type="caution">
    <text evidence="15">Lacks conserved residue(s) required for the propagation of feature annotation.</text>
</comment>
<protein>
    <recommendedName>
        <fullName evidence="15">ATP-dependent zinc metalloprotease FtsH</fullName>
        <ecNumber evidence="15">3.4.24.-</ecNumber>
    </recommendedName>
</protein>
<dbReference type="PROSITE" id="PS00674">
    <property type="entry name" value="AAA"/>
    <property type="match status" value="1"/>
</dbReference>
<keyword evidence="7 15" id="KW-0547">Nucleotide-binding</keyword>
<evidence type="ECO:0000256" key="13">
    <source>
        <dbReference type="ARBA" id="ARBA00023136"/>
    </source>
</evidence>
<comment type="similarity">
    <text evidence="2 15">In the C-terminal section; belongs to the peptidase M41 family.</text>
</comment>
<comment type="similarity">
    <text evidence="16">Belongs to the AAA ATPase family.</text>
</comment>
<keyword evidence="5 15" id="KW-0812">Transmembrane</keyword>
<dbReference type="GO" id="GO:0016887">
    <property type="term" value="F:ATP hydrolysis activity"/>
    <property type="evidence" value="ECO:0007669"/>
    <property type="project" value="UniProtKB-UniRule"/>
</dbReference>
<dbReference type="InterPro" id="IPR037219">
    <property type="entry name" value="Peptidase_M41-like"/>
</dbReference>
<dbReference type="Pfam" id="PF00004">
    <property type="entry name" value="AAA"/>
    <property type="match status" value="1"/>
</dbReference>
<comment type="cofactor">
    <cofactor evidence="15">
        <name>Zn(2+)</name>
        <dbReference type="ChEBI" id="CHEBI:29105"/>
    </cofactor>
    <text evidence="15">Binds 1 zinc ion per subunit.</text>
</comment>
<dbReference type="GO" id="GO:0008270">
    <property type="term" value="F:zinc ion binding"/>
    <property type="evidence" value="ECO:0007669"/>
    <property type="project" value="UniProtKB-UniRule"/>
</dbReference>
<proteinExistence type="inferred from homology"/>
<dbReference type="Gene3D" id="1.20.58.760">
    <property type="entry name" value="Peptidase M41"/>
    <property type="match status" value="1"/>
</dbReference>
<evidence type="ECO:0000256" key="7">
    <source>
        <dbReference type="ARBA" id="ARBA00022741"/>
    </source>
</evidence>
<dbReference type="InterPro" id="IPR003593">
    <property type="entry name" value="AAA+_ATPase"/>
</dbReference>
<dbReference type="Gene3D" id="3.40.50.300">
    <property type="entry name" value="P-loop containing nucleotide triphosphate hydrolases"/>
    <property type="match status" value="1"/>
</dbReference>
<keyword evidence="3 15" id="KW-1003">Cell membrane</keyword>
<sequence>MNFKNIVILLFILFMLFSMFGSLSTQNALTPTKPISTVIEDVKTQNATELEVEDTKITVTLKNGDKYISHKEPQDSMVKTLESSGVDPKSVAIKVKDTSIGQMWVGLISNVLPLVLTVLFFVFLFRQARGAQDNIFSFGQSKARIWNKDLPKVTFTDVAGVDEAKKELEEVVDFLKNPAKYKALGARTPKGVILVGPSGTGKTLLAKAVAGEAKVPFFSIAGSEFMEMLVGVGAARVRDLFAQAKKSAPSIIFIDEIDAIGRMRSVGIMGGHDEREQTLNQILVEMDGFEPNTAVMVIAATNRGDLLDSALLRPGRFDRRVSLDLPDMEGRRSIAKIHAIGKPFAVGVDWEKVSKRTVGFSGADLENMLNEAAILAARNNKKEIEMADLEEAATKVKLGPEKKRLQSDLDRKMTAYHEAGHAVVTYHSPNMDPVHRISIVSRGMALGYTLTPPEKDRLHETKSHLVEQIATMMGGRSAEELVFKDITSGAANDIDQATRIARYMVMEFGMSELGPINFGPQMDITEWGKSYMEQTQVSPDMQAAIDREIKKLVDEGHQKALAILRKYRKDMDRVAEELIKKETVESEEFEKIMGGPKGHKINT</sequence>
<dbReference type="PANTHER" id="PTHR23076">
    <property type="entry name" value="METALLOPROTEASE M41 FTSH"/>
    <property type="match status" value="1"/>
</dbReference>
<dbReference type="GO" id="GO:0030163">
    <property type="term" value="P:protein catabolic process"/>
    <property type="evidence" value="ECO:0007669"/>
    <property type="project" value="UniProtKB-UniRule"/>
</dbReference>
<evidence type="ECO:0000256" key="17">
    <source>
        <dbReference type="SAM" id="Coils"/>
    </source>
</evidence>
<reference evidence="19 20" key="1">
    <citation type="journal article" date="2016" name="Nat. Commun.">
        <title>Thousands of microbial genomes shed light on interconnected biogeochemical processes in an aquifer system.</title>
        <authorList>
            <person name="Anantharaman K."/>
            <person name="Brown C.T."/>
            <person name="Hug L.A."/>
            <person name="Sharon I."/>
            <person name="Castelle C.J."/>
            <person name="Probst A.J."/>
            <person name="Thomas B.C."/>
            <person name="Singh A."/>
            <person name="Wilkins M.J."/>
            <person name="Karaoz U."/>
            <person name="Brodie E.L."/>
            <person name="Williams K.H."/>
            <person name="Hubbard S.S."/>
            <person name="Banfield J.F."/>
        </authorList>
    </citation>
    <scope>NUCLEOTIDE SEQUENCE [LARGE SCALE GENOMIC DNA]</scope>
</reference>
<dbReference type="InterPro" id="IPR003959">
    <property type="entry name" value="ATPase_AAA_core"/>
</dbReference>
<comment type="caution">
    <text evidence="19">The sequence shown here is derived from an EMBL/GenBank/DDBJ whole genome shotgun (WGS) entry which is preliminary data.</text>
</comment>
<organism evidence="19 20">
    <name type="scientific">Candidatus Gottesmanbacteria bacterium RBG_16_43_7</name>
    <dbReference type="NCBI Taxonomy" id="1798373"/>
    <lineage>
        <taxon>Bacteria</taxon>
        <taxon>Candidatus Gottesmaniibacteriota</taxon>
    </lineage>
</organism>
<keyword evidence="11 15" id="KW-1133">Transmembrane helix</keyword>
<evidence type="ECO:0000256" key="1">
    <source>
        <dbReference type="ARBA" id="ARBA00004370"/>
    </source>
</evidence>
<dbReference type="EMBL" id="MFJC01000044">
    <property type="protein sequence ID" value="OGG08867.1"/>
    <property type="molecule type" value="Genomic_DNA"/>
</dbReference>
<evidence type="ECO:0000256" key="14">
    <source>
        <dbReference type="ARBA" id="ARBA00061570"/>
    </source>
</evidence>
<dbReference type="GO" id="GO:0005886">
    <property type="term" value="C:plasma membrane"/>
    <property type="evidence" value="ECO:0007669"/>
    <property type="project" value="UniProtKB-SubCell"/>
</dbReference>
<dbReference type="InterPro" id="IPR011546">
    <property type="entry name" value="Pept_M41_FtsH_extracell"/>
</dbReference>
<keyword evidence="17" id="KW-0175">Coiled coil</keyword>
<evidence type="ECO:0000256" key="8">
    <source>
        <dbReference type="ARBA" id="ARBA00022801"/>
    </source>
</evidence>
<dbReference type="GO" id="GO:0006508">
    <property type="term" value="P:proteolysis"/>
    <property type="evidence" value="ECO:0007669"/>
    <property type="project" value="UniProtKB-KW"/>
</dbReference>
<comment type="subcellular location">
    <subcellularLocation>
        <location evidence="15">Cell membrane</location>
        <topology evidence="15">Multi-pass membrane protein</topology>
        <orientation evidence="15">Cytoplasmic side</orientation>
    </subcellularLocation>
    <subcellularLocation>
        <location evidence="1">Membrane</location>
    </subcellularLocation>
</comment>
<keyword evidence="10 15" id="KW-0067">ATP-binding</keyword>
<dbReference type="EC" id="3.4.24.-" evidence="15"/>